<dbReference type="PANTHER" id="PTHR44329">
    <property type="entry name" value="SERINE/THREONINE-PROTEIN KINASE TNNI3K-RELATED"/>
    <property type="match status" value="1"/>
</dbReference>
<dbReference type="SUPFAM" id="SSF56112">
    <property type="entry name" value="Protein kinase-like (PK-like)"/>
    <property type="match status" value="1"/>
</dbReference>
<dbReference type="AlphaFoldDB" id="A0AAD4HBT7"/>
<accession>A0AAD4HBT7</accession>
<name>A0AAD4HBT7_9AGAM</name>
<keyword evidence="7" id="KW-1185">Reference proteome</keyword>
<dbReference type="InterPro" id="IPR051681">
    <property type="entry name" value="Ser/Thr_Kinases-Pseudokinases"/>
</dbReference>
<evidence type="ECO:0000256" key="1">
    <source>
        <dbReference type="ARBA" id="ARBA00022679"/>
    </source>
</evidence>
<dbReference type="PROSITE" id="PS00109">
    <property type="entry name" value="PROTEIN_KINASE_TYR"/>
    <property type="match status" value="1"/>
</dbReference>
<evidence type="ECO:0000256" key="2">
    <source>
        <dbReference type="ARBA" id="ARBA00022741"/>
    </source>
</evidence>
<gene>
    <name evidence="6" type="ORF">F5891DRAFT_1201768</name>
</gene>
<proteinExistence type="predicted"/>
<keyword evidence="1" id="KW-0808">Transferase</keyword>
<keyword evidence="4" id="KW-0067">ATP-binding</keyword>
<keyword evidence="2" id="KW-0547">Nucleotide-binding</keyword>
<comment type="caution">
    <text evidence="6">The sequence shown here is derived from an EMBL/GenBank/DDBJ whole genome shotgun (WGS) entry which is preliminary data.</text>
</comment>
<keyword evidence="3 6" id="KW-0418">Kinase</keyword>
<reference evidence="6" key="1">
    <citation type="journal article" date="2020" name="New Phytol.">
        <title>Comparative genomics reveals dynamic genome evolution in host specialist ectomycorrhizal fungi.</title>
        <authorList>
            <person name="Lofgren L.A."/>
            <person name="Nguyen N.H."/>
            <person name="Vilgalys R."/>
            <person name="Ruytinx J."/>
            <person name="Liao H.L."/>
            <person name="Branco S."/>
            <person name="Kuo A."/>
            <person name="LaButti K."/>
            <person name="Lipzen A."/>
            <person name="Andreopoulos W."/>
            <person name="Pangilinan J."/>
            <person name="Riley R."/>
            <person name="Hundley H."/>
            <person name="Na H."/>
            <person name="Barry K."/>
            <person name="Grigoriev I.V."/>
            <person name="Stajich J.E."/>
            <person name="Kennedy P.G."/>
        </authorList>
    </citation>
    <scope>NUCLEOTIDE SEQUENCE</scope>
    <source>
        <strain evidence="6">FC203</strain>
    </source>
</reference>
<protein>
    <submittedName>
        <fullName evidence="6">Kinase-like domain-containing protein</fullName>
    </submittedName>
</protein>
<dbReference type="InterPro" id="IPR008266">
    <property type="entry name" value="Tyr_kinase_AS"/>
</dbReference>
<dbReference type="Proteomes" id="UP001195769">
    <property type="component" value="Unassembled WGS sequence"/>
</dbReference>
<evidence type="ECO:0000313" key="6">
    <source>
        <dbReference type="EMBL" id="KAG1885363.1"/>
    </source>
</evidence>
<evidence type="ECO:0000313" key="7">
    <source>
        <dbReference type="Proteomes" id="UP001195769"/>
    </source>
</evidence>
<dbReference type="InterPro" id="IPR011009">
    <property type="entry name" value="Kinase-like_dom_sf"/>
</dbReference>
<evidence type="ECO:0000259" key="5">
    <source>
        <dbReference type="PROSITE" id="PS50011"/>
    </source>
</evidence>
<dbReference type="Gene3D" id="1.10.510.10">
    <property type="entry name" value="Transferase(Phosphotransferase) domain 1"/>
    <property type="match status" value="1"/>
</dbReference>
<feature type="domain" description="Protein kinase" evidence="5">
    <location>
        <begin position="32"/>
        <end position="292"/>
    </location>
</feature>
<dbReference type="GO" id="GO:0005524">
    <property type="term" value="F:ATP binding"/>
    <property type="evidence" value="ECO:0007669"/>
    <property type="project" value="UniProtKB-KW"/>
</dbReference>
<dbReference type="PROSITE" id="PS50011">
    <property type="entry name" value="PROTEIN_KINASE_DOM"/>
    <property type="match status" value="1"/>
</dbReference>
<dbReference type="GeneID" id="64663207"/>
<organism evidence="6 7">
    <name type="scientific">Suillus fuscotomentosus</name>
    <dbReference type="NCBI Taxonomy" id="1912939"/>
    <lineage>
        <taxon>Eukaryota</taxon>
        <taxon>Fungi</taxon>
        <taxon>Dikarya</taxon>
        <taxon>Basidiomycota</taxon>
        <taxon>Agaricomycotina</taxon>
        <taxon>Agaricomycetes</taxon>
        <taxon>Agaricomycetidae</taxon>
        <taxon>Boletales</taxon>
        <taxon>Suillineae</taxon>
        <taxon>Suillaceae</taxon>
        <taxon>Suillus</taxon>
    </lineage>
</organism>
<dbReference type="GO" id="GO:0004674">
    <property type="term" value="F:protein serine/threonine kinase activity"/>
    <property type="evidence" value="ECO:0007669"/>
    <property type="project" value="TreeGrafter"/>
</dbReference>
<dbReference type="InterPro" id="IPR000719">
    <property type="entry name" value="Prot_kinase_dom"/>
</dbReference>
<dbReference type="EMBL" id="JABBWK010000325">
    <property type="protein sequence ID" value="KAG1885363.1"/>
    <property type="molecule type" value="Genomic_DNA"/>
</dbReference>
<sequence length="292" mass="32823">MDVDQYSTDCSMEVNLPEWNAALDDLTPHITKTAEYPVARGGFGEVWKCIFRTNKGPVKVAVKAFQMYSGNDDLAANARNIKRIRRELGTGAGLRHPNILRVHGYSMGFGPLPAIVTPWVEQGNLSVFLAREGLSLTTLRDVASGLQYLHTNNIVHGDLTGNNVLVGSDGSACIADFGLSFVDAPYVSWTSRMKGNLRWMAPELLRGTEVRPTKRSDIYSFGCVMLQVITGNVPFYYLPEYPIILMKYNAEIPSRFQYPSCIDTYWDFIQECWSMDPMMRPSVERIIAFLSR</sequence>
<dbReference type="InterPro" id="IPR001245">
    <property type="entry name" value="Ser-Thr/Tyr_kinase_cat_dom"/>
</dbReference>
<evidence type="ECO:0000256" key="4">
    <source>
        <dbReference type="ARBA" id="ARBA00022840"/>
    </source>
</evidence>
<dbReference type="PANTHER" id="PTHR44329:SF288">
    <property type="entry name" value="MITOGEN-ACTIVATED PROTEIN KINASE KINASE KINASE 20"/>
    <property type="match status" value="1"/>
</dbReference>
<dbReference type="RefSeq" id="XP_041216424.1">
    <property type="nucleotide sequence ID" value="XM_041368909.1"/>
</dbReference>
<evidence type="ECO:0000256" key="3">
    <source>
        <dbReference type="ARBA" id="ARBA00022777"/>
    </source>
</evidence>
<dbReference type="Pfam" id="PF07714">
    <property type="entry name" value="PK_Tyr_Ser-Thr"/>
    <property type="match status" value="1"/>
</dbReference>